<dbReference type="GO" id="GO:0016887">
    <property type="term" value="F:ATP hydrolysis activity"/>
    <property type="evidence" value="ECO:0007669"/>
    <property type="project" value="RHEA"/>
</dbReference>
<dbReference type="InterPro" id="IPR003593">
    <property type="entry name" value="AAA+_ATPase"/>
</dbReference>
<dbReference type="GO" id="GO:0009338">
    <property type="term" value="C:exodeoxyribonuclease V complex"/>
    <property type="evidence" value="ECO:0007669"/>
    <property type="project" value="InterPro"/>
</dbReference>
<evidence type="ECO:0000256" key="8">
    <source>
        <dbReference type="ARBA" id="ARBA00023125"/>
    </source>
</evidence>
<evidence type="ECO:0000259" key="12">
    <source>
        <dbReference type="SMART" id="SM00382"/>
    </source>
</evidence>
<keyword evidence="14" id="KW-1185">Reference proteome</keyword>
<dbReference type="Gene3D" id="3.40.50.300">
    <property type="entry name" value="P-loop containing nucleotide triphosphate hydrolases"/>
    <property type="match status" value="3"/>
</dbReference>
<dbReference type="SMART" id="SM00382">
    <property type="entry name" value="AAA"/>
    <property type="match status" value="1"/>
</dbReference>
<comment type="miscellaneous">
    <text evidence="11">In the RecBCD complex, RecB has a slow 3'-5' helicase, an exonuclease activity and loads RecA onto ssDNA, RecD has a fast 5'-3' helicase activity, while RecC stimulates the ATPase and processivity of the RecB helicase and contributes to recognition of the Chi site.</text>
</comment>
<dbReference type="PANTHER" id="PTHR43788">
    <property type="entry name" value="DNA2/NAM7 HELICASE FAMILY MEMBER"/>
    <property type="match status" value="1"/>
</dbReference>
<dbReference type="OrthoDB" id="9803432at2"/>
<dbReference type="CDD" id="cd18809">
    <property type="entry name" value="SF1_C_RecD"/>
    <property type="match status" value="1"/>
</dbReference>
<evidence type="ECO:0000256" key="2">
    <source>
        <dbReference type="ARBA" id="ARBA00022741"/>
    </source>
</evidence>
<evidence type="ECO:0000256" key="11">
    <source>
        <dbReference type="HAMAP-Rule" id="MF_01487"/>
    </source>
</evidence>
<dbReference type="SUPFAM" id="SSF52540">
    <property type="entry name" value="P-loop containing nucleoside triphosphate hydrolases"/>
    <property type="match status" value="2"/>
</dbReference>
<keyword evidence="9 11" id="KW-0234">DNA repair</keyword>
<proteinExistence type="inferred from homology"/>
<dbReference type="Pfam" id="PF13245">
    <property type="entry name" value="AAA_19"/>
    <property type="match status" value="1"/>
</dbReference>
<dbReference type="CDD" id="cd17933">
    <property type="entry name" value="DEXSc_RecD-like"/>
    <property type="match status" value="1"/>
</dbReference>
<name>M7P300_9GAMM</name>
<keyword evidence="5 11" id="KW-0347">Helicase</keyword>
<feature type="binding site" evidence="11">
    <location>
        <begin position="167"/>
        <end position="174"/>
    </location>
    <ligand>
        <name>ATP</name>
        <dbReference type="ChEBI" id="CHEBI:30616"/>
    </ligand>
</feature>
<keyword evidence="10 11" id="KW-0413">Isomerase</keyword>
<dbReference type="RefSeq" id="WP_009725572.1">
    <property type="nucleotide sequence ID" value="NZ_APHR01000012.1"/>
</dbReference>
<dbReference type="InterPro" id="IPR049550">
    <property type="entry name" value="RecD_N"/>
</dbReference>
<dbReference type="PATRIC" id="fig|1286106.3.peg.528"/>
<dbReference type="GO" id="GO:0003677">
    <property type="term" value="F:DNA binding"/>
    <property type="evidence" value="ECO:0007669"/>
    <property type="project" value="UniProtKB-UniRule"/>
</dbReference>
<evidence type="ECO:0000256" key="9">
    <source>
        <dbReference type="ARBA" id="ARBA00023204"/>
    </source>
</evidence>
<keyword evidence="7 11" id="KW-0067">ATP-binding</keyword>
<evidence type="ECO:0000313" key="13">
    <source>
        <dbReference type="EMBL" id="EMR13886.1"/>
    </source>
</evidence>
<dbReference type="Proteomes" id="UP000012019">
    <property type="component" value="Unassembled WGS sequence"/>
</dbReference>
<evidence type="ECO:0000256" key="1">
    <source>
        <dbReference type="ARBA" id="ARBA00022722"/>
    </source>
</evidence>
<dbReference type="EC" id="5.6.2.3" evidence="11"/>
<evidence type="ECO:0000256" key="6">
    <source>
        <dbReference type="ARBA" id="ARBA00022839"/>
    </source>
</evidence>
<evidence type="ECO:0000256" key="3">
    <source>
        <dbReference type="ARBA" id="ARBA00022763"/>
    </source>
</evidence>
<dbReference type="InterPro" id="IPR027785">
    <property type="entry name" value="UvrD-like_helicase_C"/>
</dbReference>
<dbReference type="GO" id="GO:0017116">
    <property type="term" value="F:single-stranded DNA helicase activity"/>
    <property type="evidence" value="ECO:0007669"/>
    <property type="project" value="TreeGrafter"/>
</dbReference>
<comment type="catalytic activity">
    <reaction evidence="11">
        <text>ATP + H2O = ADP + phosphate + H(+)</text>
        <dbReference type="Rhea" id="RHEA:13065"/>
        <dbReference type="ChEBI" id="CHEBI:15377"/>
        <dbReference type="ChEBI" id="CHEBI:15378"/>
        <dbReference type="ChEBI" id="CHEBI:30616"/>
        <dbReference type="ChEBI" id="CHEBI:43474"/>
        <dbReference type="ChEBI" id="CHEBI:456216"/>
        <dbReference type="EC" id="5.6.2.3"/>
    </reaction>
</comment>
<feature type="domain" description="AAA+ ATPase" evidence="12">
    <location>
        <begin position="159"/>
        <end position="389"/>
    </location>
</feature>
<keyword evidence="8 11" id="KW-0238">DNA-binding</keyword>
<organism evidence="13 14">
    <name type="scientific">Methylophaga lonarensis MPL</name>
    <dbReference type="NCBI Taxonomy" id="1286106"/>
    <lineage>
        <taxon>Bacteria</taxon>
        <taxon>Pseudomonadati</taxon>
        <taxon>Pseudomonadota</taxon>
        <taxon>Gammaproteobacteria</taxon>
        <taxon>Thiotrichales</taxon>
        <taxon>Piscirickettsiaceae</taxon>
        <taxon>Methylophaga</taxon>
    </lineage>
</organism>
<dbReference type="GO" id="GO:0008854">
    <property type="term" value="F:exodeoxyribonuclease V activity"/>
    <property type="evidence" value="ECO:0007669"/>
    <property type="project" value="InterPro"/>
</dbReference>
<gene>
    <name evidence="11" type="primary">recD</name>
    <name evidence="13" type="ORF">MPL1_02668</name>
</gene>
<dbReference type="GO" id="GO:0000724">
    <property type="term" value="P:double-strand break repair via homologous recombination"/>
    <property type="evidence" value="ECO:0007669"/>
    <property type="project" value="UniProtKB-UniRule"/>
</dbReference>
<keyword evidence="2 11" id="KW-0547">Nucleotide-binding</keyword>
<dbReference type="eggNOG" id="COG0507">
    <property type="taxonomic scope" value="Bacteria"/>
</dbReference>
<dbReference type="PANTHER" id="PTHR43788:SF6">
    <property type="entry name" value="DNA HELICASE B"/>
    <property type="match status" value="1"/>
</dbReference>
<keyword evidence="1 11" id="KW-0540">Nuclease</keyword>
<dbReference type="InterPro" id="IPR006344">
    <property type="entry name" value="RecD"/>
</dbReference>
<keyword evidence="4 11" id="KW-0378">Hydrolase</keyword>
<dbReference type="NCBIfam" id="TIGR01447">
    <property type="entry name" value="recD"/>
    <property type="match status" value="1"/>
</dbReference>
<accession>M7P300</accession>
<evidence type="ECO:0000256" key="7">
    <source>
        <dbReference type="ARBA" id="ARBA00022840"/>
    </source>
</evidence>
<keyword evidence="6 11" id="KW-0269">Exonuclease</keyword>
<protein>
    <recommendedName>
        <fullName evidence="11">RecBCD enzyme subunit RecD</fullName>
        <ecNumber evidence="11">5.6.2.3</ecNumber>
    </recommendedName>
    <alternativeName>
        <fullName evidence="11">DNA 5'-3' helicase subunit RecD</fullName>
    </alternativeName>
    <alternativeName>
        <fullName evidence="11">Exonuclease V subunit RecD</fullName>
        <shortName evidence="11">ExoV subunit RecD</shortName>
    </alternativeName>
    <alternativeName>
        <fullName evidence="11">Helicase/nuclease RecBCD subunit RecD</fullName>
    </alternativeName>
</protein>
<reference evidence="13 14" key="1">
    <citation type="journal article" date="2013" name="Genome Announc.">
        <title>Draft Genome Sequence of Methylophaga lonarensis MPLT, a Haloalkaliphilic (Non-Methane-Utilizing) Methylotroph.</title>
        <authorList>
            <person name="Shetty S.A."/>
            <person name="Marathe N.P."/>
            <person name="Munot H."/>
            <person name="Antony C.P."/>
            <person name="Dhotre D.P."/>
            <person name="Murrell J.C."/>
            <person name="Shouche Y.S."/>
        </authorList>
    </citation>
    <scope>NUCLEOTIDE SEQUENCE [LARGE SCALE GENOMIC DNA]</scope>
    <source>
        <strain evidence="13 14">MPL</strain>
    </source>
</reference>
<dbReference type="STRING" id="1286106.MPL1_02668"/>
<comment type="caution">
    <text evidence="13">The sequence shown here is derived from an EMBL/GenBank/DDBJ whole genome shotgun (WGS) entry which is preliminary data.</text>
</comment>
<dbReference type="Pfam" id="PF21185">
    <property type="entry name" value="RecD_N"/>
    <property type="match status" value="1"/>
</dbReference>
<dbReference type="InterPro" id="IPR050534">
    <property type="entry name" value="Coronavir_polyprotein_1ab"/>
</dbReference>
<evidence type="ECO:0000313" key="14">
    <source>
        <dbReference type="Proteomes" id="UP000012019"/>
    </source>
</evidence>
<evidence type="ECO:0000256" key="10">
    <source>
        <dbReference type="ARBA" id="ARBA00023235"/>
    </source>
</evidence>
<dbReference type="Gene3D" id="1.10.10.1020">
    <property type="entry name" value="RecBCD complex, subunit RecD, N-terminal domain"/>
    <property type="match status" value="1"/>
</dbReference>
<sequence>MNAVKLLREAGYSELACQFAAYIARQQQTEDPLVTLSAGLLSEAISDGHVCMNLHEALATQPMFAAVIPETSQWLMQLQRSEVVGSEGEFKPLVLTENGLLYLYRYWQDEQQVAKSVLQRAKAVEWPLDKPALQSFFANWNSQVPGIDWQKVAVLSALRQQLVVISGGPGTGKTTVVMNILRALNVLEQTTEHPLRVALAAPTGKAAARLQQAVNQGSEQIYEAKTLHRLLGITARHDQGRYSADRPLPVDVLIVDEASMIDISLMALLLKSLPIHARLILLGDAGQLASVESGAVLASLCARSTGFSDGFRQLAFELTAIELAESSDKLPLQDCVIKLEHSYRFAAGGTVGQLVTAANQGDAARLMDLLTEFDSWQSFSNEQLQRQLTEGYQDYISAVESEKSVPECLSAFEQFRVLCAMRQGPQSVQAVNIMMERLLARRGWRTSQPYYAGRPIMVTQNDYRQQLFNGDVGMILADASGELRAWFQFAGELRQVPLSRLPAHETVFAMTIHKSQGSEFDAILLLMPEEDNALLGRELVYTALSRARQSVSVMASANVLQWSLQRKLERQSGLERLINHPGEAVAR</sequence>
<dbReference type="EMBL" id="APHR01000012">
    <property type="protein sequence ID" value="EMR13886.1"/>
    <property type="molecule type" value="Genomic_DNA"/>
</dbReference>
<dbReference type="GO" id="GO:0043139">
    <property type="term" value="F:5'-3' DNA helicase activity"/>
    <property type="evidence" value="ECO:0007669"/>
    <property type="project" value="UniProtKB-UniRule"/>
</dbReference>
<dbReference type="InterPro" id="IPR027417">
    <property type="entry name" value="P-loop_NTPase"/>
</dbReference>
<dbReference type="GO" id="GO:0005524">
    <property type="term" value="F:ATP binding"/>
    <property type="evidence" value="ECO:0007669"/>
    <property type="project" value="UniProtKB-UniRule"/>
</dbReference>
<dbReference type="HAMAP" id="MF_01487">
    <property type="entry name" value="RecD"/>
    <property type="match status" value="1"/>
</dbReference>
<comment type="similarity">
    <text evidence="11">Belongs to the RecD family.</text>
</comment>
<keyword evidence="3 11" id="KW-0227">DNA damage</keyword>
<comment type="subunit">
    <text evidence="11">Heterotrimer of RecB, RecC and RecD. All subunits contribute to DNA-binding.</text>
</comment>
<evidence type="ECO:0000256" key="4">
    <source>
        <dbReference type="ARBA" id="ARBA00022801"/>
    </source>
</evidence>
<dbReference type="InterPro" id="IPR041851">
    <property type="entry name" value="RecD_N_sf"/>
</dbReference>
<evidence type="ECO:0000256" key="5">
    <source>
        <dbReference type="ARBA" id="ARBA00022806"/>
    </source>
</evidence>
<dbReference type="Pfam" id="PF13538">
    <property type="entry name" value="UvrD_C_2"/>
    <property type="match status" value="1"/>
</dbReference>
<dbReference type="AlphaFoldDB" id="M7P300"/>
<comment type="function">
    <text evidence="11">A helicase/nuclease that prepares dsDNA breaks (DSB) for recombinational DNA repair. Binds to DSBs and unwinds DNA via a highly rapid and processive ATP-dependent bidirectional helicase activity. Unwinds dsDNA until it encounters a Chi (crossover hotspot instigator) sequence from the 3' direction. Cuts ssDNA a few nucleotides 3' to the Chi site. The properties and activities of the enzyme are changed at Chi. The Chi-altered holoenzyme produces a long 3'-ssDNA overhang and facilitates RecA-binding to the ssDNA for homologous DNA recombination and repair. Holoenzyme degrades any linearized DNA that is unable to undergo homologous recombination. In the holoenzyme this subunit has ssDNA-dependent ATPase and 5'-3' helicase activity. When added to pre-assembled RecBC greatly stimulates nuclease activity and augments holoenzyme processivity. Negatively regulates the RecA-loading ability of RecBCD.</text>
</comment>